<evidence type="ECO:0000259" key="2">
    <source>
        <dbReference type="Pfam" id="PF24626"/>
    </source>
</evidence>
<dbReference type="InterPro" id="IPR056924">
    <property type="entry name" value="SH3_Tf2-1"/>
</dbReference>
<name>A0AAF0U1T1_SOLVR</name>
<reference evidence="3" key="1">
    <citation type="submission" date="2023-08" db="EMBL/GenBank/DDBJ databases">
        <title>A de novo genome assembly of Solanum verrucosum Schlechtendal, a Mexican diploid species geographically isolated from the other diploid A-genome species in potato relatives.</title>
        <authorList>
            <person name="Hosaka K."/>
        </authorList>
    </citation>
    <scope>NUCLEOTIDE SEQUENCE</scope>
    <source>
        <tissue evidence="3">Young leaves</tissue>
    </source>
</reference>
<keyword evidence="4" id="KW-1185">Reference proteome</keyword>
<dbReference type="AlphaFoldDB" id="A0AAF0U1T1"/>
<sequence>MRFGKKGKLSPRYVGPYHSLKRIGKVAYELDLPNDLALVHPVFHVSSLKNCVGDPTSIIPLESLSIKDSLSDEEVSVVILDWKIWKLRNKDVVSVKYALTMVSNSRERISKCFSGVSDLVVKECHTAILIKEMDISCFMIHAQQIEEERAKESKRERTSDDDFSHSRSTWRPQFRQKISDQDFSNASTSTFNKDRVSTLNLKEVVIMDFYPHLPKVQ</sequence>
<protein>
    <recommendedName>
        <fullName evidence="2">Tf2-1-like SH3-like domain-containing protein</fullName>
    </recommendedName>
</protein>
<dbReference type="Proteomes" id="UP001234989">
    <property type="component" value="Chromosome 7"/>
</dbReference>
<feature type="compositionally biased region" description="Basic and acidic residues" evidence="1">
    <location>
        <begin position="149"/>
        <end position="165"/>
    </location>
</feature>
<organism evidence="3 4">
    <name type="scientific">Solanum verrucosum</name>
    <dbReference type="NCBI Taxonomy" id="315347"/>
    <lineage>
        <taxon>Eukaryota</taxon>
        <taxon>Viridiplantae</taxon>
        <taxon>Streptophyta</taxon>
        <taxon>Embryophyta</taxon>
        <taxon>Tracheophyta</taxon>
        <taxon>Spermatophyta</taxon>
        <taxon>Magnoliopsida</taxon>
        <taxon>eudicotyledons</taxon>
        <taxon>Gunneridae</taxon>
        <taxon>Pentapetalae</taxon>
        <taxon>asterids</taxon>
        <taxon>lamiids</taxon>
        <taxon>Solanales</taxon>
        <taxon>Solanaceae</taxon>
        <taxon>Solanoideae</taxon>
        <taxon>Solaneae</taxon>
        <taxon>Solanum</taxon>
    </lineage>
</organism>
<feature type="domain" description="Tf2-1-like SH3-like" evidence="2">
    <location>
        <begin position="3"/>
        <end position="52"/>
    </location>
</feature>
<dbReference type="Pfam" id="PF24626">
    <property type="entry name" value="SH3_Tf2-1"/>
    <property type="match status" value="1"/>
</dbReference>
<evidence type="ECO:0000313" key="3">
    <source>
        <dbReference type="EMBL" id="WMV37679.1"/>
    </source>
</evidence>
<gene>
    <name evidence="3" type="ORF">MTR67_031064</name>
</gene>
<dbReference type="PANTHER" id="PTHR46148">
    <property type="entry name" value="CHROMO DOMAIN-CONTAINING PROTEIN"/>
    <property type="match status" value="1"/>
</dbReference>
<dbReference type="PANTHER" id="PTHR46148:SF56">
    <property type="entry name" value="RETROTRANSPOSON PROTEIN"/>
    <property type="match status" value="1"/>
</dbReference>
<feature type="region of interest" description="Disordered" evidence="1">
    <location>
        <begin position="149"/>
        <end position="169"/>
    </location>
</feature>
<evidence type="ECO:0000256" key="1">
    <source>
        <dbReference type="SAM" id="MobiDB-lite"/>
    </source>
</evidence>
<proteinExistence type="predicted"/>
<accession>A0AAF0U1T1</accession>
<dbReference type="EMBL" id="CP133618">
    <property type="protein sequence ID" value="WMV37679.1"/>
    <property type="molecule type" value="Genomic_DNA"/>
</dbReference>
<evidence type="ECO:0000313" key="4">
    <source>
        <dbReference type="Proteomes" id="UP001234989"/>
    </source>
</evidence>